<dbReference type="PRINTS" id="PR00035">
    <property type="entry name" value="HTHGNTR"/>
</dbReference>
<accession>A0ABT6T0B2</accession>
<dbReference type="InterPro" id="IPR036390">
    <property type="entry name" value="WH_DNA-bd_sf"/>
</dbReference>
<feature type="region of interest" description="Disordered" evidence="4">
    <location>
        <begin position="239"/>
        <end position="281"/>
    </location>
</feature>
<evidence type="ECO:0000313" key="7">
    <source>
        <dbReference type="Proteomes" id="UP001237105"/>
    </source>
</evidence>
<dbReference type="InterPro" id="IPR000524">
    <property type="entry name" value="Tscrpt_reg_HTH_GntR"/>
</dbReference>
<feature type="domain" description="HTH gntR-type" evidence="5">
    <location>
        <begin position="16"/>
        <end position="84"/>
    </location>
</feature>
<organism evidence="6 7">
    <name type="scientific">Streptomyces luteolus</name>
    <dbReference type="NCBI Taxonomy" id="3043615"/>
    <lineage>
        <taxon>Bacteria</taxon>
        <taxon>Bacillati</taxon>
        <taxon>Actinomycetota</taxon>
        <taxon>Actinomycetes</taxon>
        <taxon>Kitasatosporales</taxon>
        <taxon>Streptomycetaceae</taxon>
        <taxon>Streptomyces</taxon>
    </lineage>
</organism>
<dbReference type="Proteomes" id="UP001237105">
    <property type="component" value="Unassembled WGS sequence"/>
</dbReference>
<evidence type="ECO:0000259" key="5">
    <source>
        <dbReference type="PROSITE" id="PS50949"/>
    </source>
</evidence>
<dbReference type="InterPro" id="IPR011711">
    <property type="entry name" value="GntR_C"/>
</dbReference>
<dbReference type="SUPFAM" id="SSF46785">
    <property type="entry name" value="Winged helix' DNA-binding domain"/>
    <property type="match status" value="1"/>
</dbReference>
<keyword evidence="1" id="KW-0805">Transcription regulation</keyword>
<dbReference type="CDD" id="cd07377">
    <property type="entry name" value="WHTH_GntR"/>
    <property type="match status" value="1"/>
</dbReference>
<dbReference type="PROSITE" id="PS50949">
    <property type="entry name" value="HTH_GNTR"/>
    <property type="match status" value="1"/>
</dbReference>
<dbReference type="SMART" id="SM00345">
    <property type="entry name" value="HTH_GNTR"/>
    <property type="match status" value="1"/>
</dbReference>
<dbReference type="Gene3D" id="1.10.10.10">
    <property type="entry name" value="Winged helix-like DNA-binding domain superfamily/Winged helix DNA-binding domain"/>
    <property type="match status" value="1"/>
</dbReference>
<feature type="compositionally biased region" description="Basic and acidic residues" evidence="4">
    <location>
        <begin position="256"/>
        <end position="270"/>
    </location>
</feature>
<dbReference type="RefSeq" id="WP_282536948.1">
    <property type="nucleotide sequence ID" value="NZ_JASCIS010000021.1"/>
</dbReference>
<sequence length="281" mass="30967">MSEEPRNTRHASARERRVGTQIRRDVMQLILDRRLPPGAPLPTEAELMESLGVSRNSVREALKALQALDIVEIRHGYGTYVGQASLTPLVDGLTFRTLARVTDDHAALTEILQVREVLEEGLIHRVAGGIDDAELARLESIVGRMEEAARAGEAFPDLDREFHETLYETLGNALVPQLLAAFWHVFHRVAKARGWTRDPAPAVTACRHRDILTALREHDVPGAQRAMSRHFRGIDARSFPADQAASGPPAPIGQAERARPRDCGMIRREGPGSGQEALGVK</sequence>
<name>A0ABT6T0B2_9ACTN</name>
<dbReference type="SMART" id="SM00895">
    <property type="entry name" value="FCD"/>
    <property type="match status" value="1"/>
</dbReference>
<dbReference type="InterPro" id="IPR008920">
    <property type="entry name" value="TF_FadR/GntR_C"/>
</dbReference>
<keyword evidence="7" id="KW-1185">Reference proteome</keyword>
<evidence type="ECO:0000256" key="2">
    <source>
        <dbReference type="ARBA" id="ARBA00023125"/>
    </source>
</evidence>
<comment type="caution">
    <text evidence="6">The sequence shown here is derived from an EMBL/GenBank/DDBJ whole genome shotgun (WGS) entry which is preliminary data.</text>
</comment>
<evidence type="ECO:0000256" key="4">
    <source>
        <dbReference type="SAM" id="MobiDB-lite"/>
    </source>
</evidence>
<protein>
    <submittedName>
        <fullName evidence="6">FadR/GntR family transcriptional regulator</fullName>
    </submittedName>
</protein>
<dbReference type="InterPro" id="IPR036388">
    <property type="entry name" value="WH-like_DNA-bd_sf"/>
</dbReference>
<dbReference type="Pfam" id="PF00392">
    <property type="entry name" value="GntR"/>
    <property type="match status" value="1"/>
</dbReference>
<dbReference type="Pfam" id="PF07729">
    <property type="entry name" value="FCD"/>
    <property type="match status" value="1"/>
</dbReference>
<evidence type="ECO:0000313" key="6">
    <source>
        <dbReference type="EMBL" id="MDI3421081.1"/>
    </source>
</evidence>
<dbReference type="SUPFAM" id="SSF48008">
    <property type="entry name" value="GntR ligand-binding domain-like"/>
    <property type="match status" value="1"/>
</dbReference>
<gene>
    <name evidence="6" type="ORF">QIT00_21410</name>
</gene>
<keyword evidence="2" id="KW-0238">DNA-binding</keyword>
<dbReference type="Gene3D" id="1.20.120.530">
    <property type="entry name" value="GntR ligand-binding domain-like"/>
    <property type="match status" value="1"/>
</dbReference>
<reference evidence="6 7" key="1">
    <citation type="submission" date="2023-05" db="EMBL/GenBank/DDBJ databases">
        <title>Draft genome sequence of Streptomyces sp. B-S-A12 isolated from a cave soil in Thailand.</title>
        <authorList>
            <person name="Chamroensaksri N."/>
            <person name="Muangham S."/>
        </authorList>
    </citation>
    <scope>NUCLEOTIDE SEQUENCE [LARGE SCALE GENOMIC DNA]</scope>
    <source>
        <strain evidence="6 7">B-S-A12</strain>
    </source>
</reference>
<dbReference type="PANTHER" id="PTHR43537">
    <property type="entry name" value="TRANSCRIPTIONAL REGULATOR, GNTR FAMILY"/>
    <property type="match status" value="1"/>
</dbReference>
<evidence type="ECO:0000256" key="3">
    <source>
        <dbReference type="ARBA" id="ARBA00023163"/>
    </source>
</evidence>
<proteinExistence type="predicted"/>
<dbReference type="EMBL" id="JASCIS010000021">
    <property type="protein sequence ID" value="MDI3421081.1"/>
    <property type="molecule type" value="Genomic_DNA"/>
</dbReference>
<keyword evidence="3" id="KW-0804">Transcription</keyword>
<evidence type="ECO:0000256" key="1">
    <source>
        <dbReference type="ARBA" id="ARBA00023015"/>
    </source>
</evidence>
<dbReference type="PANTHER" id="PTHR43537:SF5">
    <property type="entry name" value="UXU OPERON TRANSCRIPTIONAL REGULATOR"/>
    <property type="match status" value="1"/>
</dbReference>